<dbReference type="GO" id="GO:0006508">
    <property type="term" value="P:proteolysis"/>
    <property type="evidence" value="ECO:0007669"/>
    <property type="project" value="UniProtKB-KW"/>
</dbReference>
<dbReference type="GO" id="GO:0004843">
    <property type="term" value="F:cysteine-type deubiquitinase activity"/>
    <property type="evidence" value="ECO:0007669"/>
    <property type="project" value="UniProtKB-UniRule"/>
</dbReference>
<dbReference type="InterPro" id="IPR038765">
    <property type="entry name" value="Papain-like_cys_pep_sf"/>
</dbReference>
<dbReference type="PANTHER" id="PTHR24006:SF937">
    <property type="entry name" value="UBIQUITIN CARBOXYL-TERMINAL HYDROLASE"/>
    <property type="match status" value="1"/>
</dbReference>
<evidence type="ECO:0000313" key="6">
    <source>
        <dbReference type="Proteomes" id="UP000271162"/>
    </source>
</evidence>
<comment type="similarity">
    <text evidence="1 2">Belongs to the peptidase C19 family.</text>
</comment>
<dbReference type="GO" id="GO:0016579">
    <property type="term" value="P:protein deubiquitination"/>
    <property type="evidence" value="ECO:0007669"/>
    <property type="project" value="InterPro"/>
</dbReference>
<dbReference type="InterPro" id="IPR018200">
    <property type="entry name" value="USP_CS"/>
</dbReference>
<proteinExistence type="inferred from homology"/>
<reference evidence="5 6" key="2">
    <citation type="submission" date="2018-11" db="EMBL/GenBank/DDBJ databases">
        <authorList>
            <consortium name="Pathogen Informatics"/>
        </authorList>
    </citation>
    <scope>NUCLEOTIDE SEQUENCE [LARGE SCALE GENOMIC DNA]</scope>
</reference>
<dbReference type="PROSITE" id="PS50235">
    <property type="entry name" value="USP_3"/>
    <property type="match status" value="1"/>
</dbReference>
<sequence>MDILDILRVPCEEFLTSKLHFHESPAKQRSGSVCQRCYNTIYLQINGTSTSAEQCHNQEDCIAVLNCYNYLINKLPQPELKPHLFNLPFSALERKNVEAVGPSCSTNISCSPELLKVTTAVDESCVPKKSLPAIEYDFLYFKSFHYVWLASGVHQSSVTTVQLPTNTETSHLTDSSEVVEVVRGSEQEIVNDAKVSEYLSVADRQTKPGSNTCQDKTKKTAVVEEKASIQIVEPTEIVQQPVNTHVVREIQLIADTPKKMSDEKTPAELGKECKGVGKVVQQLKNGVRRVIGNPKAHSSGTEYADRERNYPIFDNNLRDIWTFDGFRPIANIPHSVGLQNHGNTCFMNVIIQSLVHLPPFARFINDKHVHPNGKVYDECIACMFRQKIYQQAFSRHNGAIGVKWLLSLWPHLFRARFARQEADAHEFMIKLFDKIQKDIKRYFVYEGSSSGPIPSCPLEQIFYGKTREYSECICGASSARYENFCVYPLPVPDSNPRGRRMGVADLLELNGKKAPPVDFKCDKCGRYRKCGSVLYRCPSVLIFQIMCFRYTSYGKTIKIQQELYPEEVLSLKNFTFKNEEVTYDLSSVISHAGSINHGHYTSTTKGFDKKWYEFDDDRVRRCSLTGRSFYPYLLFYTRRSYPDRVYASPSVVLTPRELLKSRPSERSVGVRPASERQKKPTKLYSPEMKKSSTVQNANGSKKEIDVRSSVRMLPTNGSSKSSGHKDGRTCMPSSVTHPHKSYEKSNKARNGHNGSSNGKSQPTLSNGISSNGHATPLNCTVSEENIKLHNEKKLRERTTQQKLFLMLQSPTDFLQMGIFLEVQTVQGQLLLQL</sequence>
<evidence type="ECO:0000256" key="2">
    <source>
        <dbReference type="RuleBase" id="RU366025"/>
    </source>
</evidence>
<dbReference type="GO" id="GO:0005634">
    <property type="term" value="C:nucleus"/>
    <property type="evidence" value="ECO:0007669"/>
    <property type="project" value="TreeGrafter"/>
</dbReference>
<dbReference type="Pfam" id="PF00443">
    <property type="entry name" value="UCH"/>
    <property type="match status" value="1"/>
</dbReference>
<accession>A0A0N4YQN0</accession>
<evidence type="ECO:0000256" key="1">
    <source>
        <dbReference type="ARBA" id="ARBA00009085"/>
    </source>
</evidence>
<keyword evidence="2" id="KW-0788">Thiol protease</keyword>
<dbReference type="SUPFAM" id="SSF54001">
    <property type="entry name" value="Cysteine proteinases"/>
    <property type="match status" value="1"/>
</dbReference>
<feature type="compositionally biased region" description="Polar residues" evidence="3">
    <location>
        <begin position="752"/>
        <end position="777"/>
    </location>
</feature>
<organism evidence="7">
    <name type="scientific">Nippostrongylus brasiliensis</name>
    <name type="common">Rat hookworm</name>
    <dbReference type="NCBI Taxonomy" id="27835"/>
    <lineage>
        <taxon>Eukaryota</taxon>
        <taxon>Metazoa</taxon>
        <taxon>Ecdysozoa</taxon>
        <taxon>Nematoda</taxon>
        <taxon>Chromadorea</taxon>
        <taxon>Rhabditida</taxon>
        <taxon>Rhabditina</taxon>
        <taxon>Rhabditomorpha</taxon>
        <taxon>Strongyloidea</taxon>
        <taxon>Heligmosomidae</taxon>
        <taxon>Nippostrongylus</taxon>
    </lineage>
</organism>
<evidence type="ECO:0000256" key="3">
    <source>
        <dbReference type="SAM" id="MobiDB-lite"/>
    </source>
</evidence>
<dbReference type="WBParaSite" id="NBR_0001955201-mRNA-1">
    <property type="protein sequence ID" value="NBR_0001955201-mRNA-1"/>
    <property type="gene ID" value="NBR_0001955201"/>
</dbReference>
<gene>
    <name evidence="5" type="ORF">NBR_LOCUS19553</name>
</gene>
<dbReference type="InterPro" id="IPR001394">
    <property type="entry name" value="Peptidase_C19_UCH"/>
</dbReference>
<dbReference type="InterPro" id="IPR028889">
    <property type="entry name" value="USP"/>
</dbReference>
<name>A0A0N4YQN0_NIPBR</name>
<dbReference type="EC" id="3.4.19.12" evidence="2"/>
<dbReference type="GO" id="GO:0005829">
    <property type="term" value="C:cytosol"/>
    <property type="evidence" value="ECO:0007669"/>
    <property type="project" value="TreeGrafter"/>
</dbReference>
<dbReference type="AlphaFoldDB" id="A0A0N4YQN0"/>
<evidence type="ECO:0000313" key="7">
    <source>
        <dbReference type="WBParaSite" id="NBR_0001955201-mRNA-1"/>
    </source>
</evidence>
<keyword evidence="2" id="KW-0833">Ubl conjugation pathway</keyword>
<dbReference type="EMBL" id="UYSL01024278">
    <property type="protein sequence ID" value="VDL83287.1"/>
    <property type="molecule type" value="Genomic_DNA"/>
</dbReference>
<dbReference type="PROSITE" id="PS00973">
    <property type="entry name" value="USP_2"/>
    <property type="match status" value="1"/>
</dbReference>
<comment type="catalytic activity">
    <reaction evidence="2">
        <text>Thiol-dependent hydrolysis of ester, thioester, amide, peptide and isopeptide bonds formed by the C-terminal Gly of ubiquitin (a 76-residue protein attached to proteins as an intracellular targeting signal).</text>
        <dbReference type="EC" id="3.4.19.12"/>
    </reaction>
</comment>
<feature type="region of interest" description="Disordered" evidence="3">
    <location>
        <begin position="660"/>
        <end position="777"/>
    </location>
</feature>
<dbReference type="Proteomes" id="UP000271162">
    <property type="component" value="Unassembled WGS sequence"/>
</dbReference>
<feature type="domain" description="USP" evidence="4">
    <location>
        <begin position="336"/>
        <end position="639"/>
    </location>
</feature>
<keyword evidence="2" id="KW-0378">Hydrolase</keyword>
<dbReference type="CDD" id="cd02257">
    <property type="entry name" value="Peptidase_C19"/>
    <property type="match status" value="1"/>
</dbReference>
<reference evidence="7" key="1">
    <citation type="submission" date="2017-02" db="UniProtKB">
        <authorList>
            <consortium name="WormBaseParasite"/>
        </authorList>
    </citation>
    <scope>IDENTIFICATION</scope>
</reference>
<keyword evidence="2" id="KW-0645">Protease</keyword>
<dbReference type="Gene3D" id="3.90.70.10">
    <property type="entry name" value="Cysteine proteinases"/>
    <property type="match status" value="1"/>
</dbReference>
<dbReference type="PANTHER" id="PTHR24006">
    <property type="entry name" value="UBIQUITIN CARBOXYL-TERMINAL HYDROLASE"/>
    <property type="match status" value="1"/>
</dbReference>
<keyword evidence="6" id="KW-1185">Reference proteome</keyword>
<dbReference type="STRING" id="27835.A0A0N4YQN0"/>
<dbReference type="InterPro" id="IPR050164">
    <property type="entry name" value="Peptidase_C19"/>
</dbReference>
<protein>
    <recommendedName>
        <fullName evidence="2">Ubiquitin carboxyl-terminal hydrolase</fullName>
        <ecNumber evidence="2">3.4.19.12</ecNumber>
    </recommendedName>
</protein>
<dbReference type="PROSITE" id="PS00972">
    <property type="entry name" value="USP_1"/>
    <property type="match status" value="1"/>
</dbReference>
<evidence type="ECO:0000313" key="5">
    <source>
        <dbReference type="EMBL" id="VDL83287.1"/>
    </source>
</evidence>
<evidence type="ECO:0000259" key="4">
    <source>
        <dbReference type="PROSITE" id="PS50235"/>
    </source>
</evidence>